<protein>
    <submittedName>
        <fullName evidence="2">Uncharacterized protein</fullName>
    </submittedName>
</protein>
<evidence type="ECO:0000313" key="3">
    <source>
        <dbReference type="EMBL" id="CAL1149248.1"/>
    </source>
</evidence>
<comment type="caution">
    <text evidence="2">The sequence shown here is derived from an EMBL/GenBank/DDBJ whole genome shotgun (WGS) entry which is preliminary data.</text>
</comment>
<dbReference type="EMBL" id="CAMXCT030002126">
    <property type="protein sequence ID" value="CAL4783185.1"/>
    <property type="molecule type" value="Genomic_DNA"/>
</dbReference>
<evidence type="ECO:0000256" key="1">
    <source>
        <dbReference type="SAM" id="MobiDB-lite"/>
    </source>
</evidence>
<organism evidence="2">
    <name type="scientific">Cladocopium goreaui</name>
    <dbReference type="NCBI Taxonomy" id="2562237"/>
    <lineage>
        <taxon>Eukaryota</taxon>
        <taxon>Sar</taxon>
        <taxon>Alveolata</taxon>
        <taxon>Dinophyceae</taxon>
        <taxon>Suessiales</taxon>
        <taxon>Symbiodiniaceae</taxon>
        <taxon>Cladocopium</taxon>
    </lineage>
</organism>
<evidence type="ECO:0000313" key="4">
    <source>
        <dbReference type="Proteomes" id="UP001152797"/>
    </source>
</evidence>
<sequence>VTGRGPKTGWVSIKVSGKDLLVRCSDPEVPSTCEATSDNEPPELEAHDEEDEVLSVDDEVLTDTRTPNRWEEEVEEVEALSSESAEGLTTVASMDSERARGGLGSGSTVFPLQRGRLSKDWLKKDFELRPGGYAMMRRPVMETSSGVSMMRTRMTENSHGALPIPRPTLARPNVPVVTAMPQPARML</sequence>
<evidence type="ECO:0000313" key="2">
    <source>
        <dbReference type="EMBL" id="CAI3995873.1"/>
    </source>
</evidence>
<dbReference type="EMBL" id="CAMXCT020002126">
    <property type="protein sequence ID" value="CAL1149248.1"/>
    <property type="molecule type" value="Genomic_DNA"/>
</dbReference>
<reference evidence="3" key="2">
    <citation type="submission" date="2024-04" db="EMBL/GenBank/DDBJ databases">
        <authorList>
            <person name="Chen Y."/>
            <person name="Shah S."/>
            <person name="Dougan E. K."/>
            <person name="Thang M."/>
            <person name="Chan C."/>
        </authorList>
    </citation>
    <scope>NUCLEOTIDE SEQUENCE [LARGE SCALE GENOMIC DNA]</scope>
</reference>
<feature type="compositionally biased region" description="Acidic residues" evidence="1">
    <location>
        <begin position="40"/>
        <end position="52"/>
    </location>
</feature>
<dbReference type="Proteomes" id="UP001152797">
    <property type="component" value="Unassembled WGS sequence"/>
</dbReference>
<keyword evidence="4" id="KW-1185">Reference proteome</keyword>
<feature type="non-terminal residue" evidence="2">
    <location>
        <position position="187"/>
    </location>
</feature>
<accession>A0A9P1CRZ3</accession>
<gene>
    <name evidence="2" type="ORF">C1SCF055_LOCUS22398</name>
</gene>
<feature type="region of interest" description="Disordered" evidence="1">
    <location>
        <begin position="28"/>
        <end position="52"/>
    </location>
</feature>
<dbReference type="AlphaFoldDB" id="A0A9P1CRZ3"/>
<reference evidence="2" key="1">
    <citation type="submission" date="2022-10" db="EMBL/GenBank/DDBJ databases">
        <authorList>
            <person name="Chen Y."/>
            <person name="Dougan E. K."/>
            <person name="Chan C."/>
            <person name="Rhodes N."/>
            <person name="Thang M."/>
        </authorList>
    </citation>
    <scope>NUCLEOTIDE SEQUENCE</scope>
</reference>
<proteinExistence type="predicted"/>
<dbReference type="EMBL" id="CAMXCT010002126">
    <property type="protein sequence ID" value="CAI3995873.1"/>
    <property type="molecule type" value="Genomic_DNA"/>
</dbReference>
<name>A0A9P1CRZ3_9DINO</name>